<dbReference type="GO" id="GO:0046872">
    <property type="term" value="F:metal ion binding"/>
    <property type="evidence" value="ECO:0007669"/>
    <property type="project" value="UniProtKB-KW"/>
</dbReference>
<dbReference type="Proteomes" id="UP000319756">
    <property type="component" value="Chromosome"/>
</dbReference>
<keyword evidence="2" id="KW-0597">Phosphoprotein</keyword>
<evidence type="ECO:0000256" key="9">
    <source>
        <dbReference type="RuleBase" id="RU003946"/>
    </source>
</evidence>
<keyword evidence="10" id="KW-0472">Membrane</keyword>
<keyword evidence="13" id="KW-1185">Reference proteome</keyword>
<protein>
    <submittedName>
        <fullName evidence="12">Alkaline phosphatase</fullName>
    </submittedName>
</protein>
<comment type="cofactor">
    <cofactor evidence="8">
        <name>Mg(2+)</name>
        <dbReference type="ChEBI" id="CHEBI:18420"/>
    </cofactor>
    <text evidence="8">Binds 1 Mg(2+) ion.</text>
</comment>
<feature type="binding site" evidence="8">
    <location>
        <position position="290"/>
    </location>
    <ligand>
        <name>Mg(2+)</name>
        <dbReference type="ChEBI" id="CHEBI:18420"/>
    </ligand>
</feature>
<feature type="binding site" evidence="8">
    <location>
        <position position="338"/>
    </location>
    <ligand>
        <name>Zn(2+)</name>
        <dbReference type="ChEBI" id="CHEBI:29105"/>
        <label>2</label>
    </ligand>
</feature>
<feature type="binding site" evidence="8">
    <location>
        <position position="166"/>
    </location>
    <ligand>
        <name>Mg(2+)</name>
        <dbReference type="ChEBI" id="CHEBI:18420"/>
    </ligand>
</feature>
<feature type="binding site" evidence="8">
    <location>
        <position position="61"/>
    </location>
    <ligand>
        <name>Zn(2+)</name>
        <dbReference type="ChEBI" id="CHEBI:29105"/>
        <label>2</label>
    </ligand>
</feature>
<evidence type="ECO:0000256" key="8">
    <source>
        <dbReference type="PIRSR" id="PIRSR601952-2"/>
    </source>
</evidence>
<dbReference type="Gene3D" id="1.10.60.40">
    <property type="match status" value="1"/>
</dbReference>
<name>A0A514LF29_9BACI</name>
<keyword evidence="10" id="KW-1133">Transmembrane helix</keyword>
<evidence type="ECO:0000313" key="12">
    <source>
        <dbReference type="EMBL" id="QDI90423.1"/>
    </source>
</evidence>
<keyword evidence="5 8" id="KW-0862">Zinc</keyword>
<gene>
    <name evidence="12" type="ORF">EPH95_03860</name>
</gene>
<dbReference type="PROSITE" id="PS00123">
    <property type="entry name" value="ALKALINE_PHOSPHATASE"/>
    <property type="match status" value="1"/>
</dbReference>
<feature type="binding site" evidence="8">
    <location>
        <position position="295"/>
    </location>
    <ligand>
        <name>Zn(2+)</name>
        <dbReference type="ChEBI" id="CHEBI:29105"/>
        <label>2</label>
    </ligand>
</feature>
<feature type="active site" description="Phosphoserine intermediate" evidence="7">
    <location>
        <position position="107"/>
    </location>
</feature>
<keyword evidence="3 8" id="KW-0479">Metal-binding</keyword>
<dbReference type="PANTHER" id="PTHR11596">
    <property type="entry name" value="ALKALINE PHOSPHATASE"/>
    <property type="match status" value="1"/>
</dbReference>
<evidence type="ECO:0000256" key="3">
    <source>
        <dbReference type="ARBA" id="ARBA00022723"/>
    </source>
</evidence>
<feature type="binding site" evidence="8">
    <location>
        <position position="164"/>
    </location>
    <ligand>
        <name>Mg(2+)</name>
        <dbReference type="ChEBI" id="CHEBI:18420"/>
    </ligand>
</feature>
<dbReference type="Pfam" id="PF22888">
    <property type="entry name" value="FIMAH"/>
    <property type="match status" value="1"/>
</dbReference>
<dbReference type="InterPro" id="IPR017850">
    <property type="entry name" value="Alkaline_phosphatase_core_sf"/>
</dbReference>
<reference evidence="13" key="1">
    <citation type="submission" date="2019-01" db="EMBL/GenBank/DDBJ databases">
        <title>Genomic analysis of Salicibibacter sp. NKC3-5.</title>
        <authorList>
            <person name="Oh Y.J."/>
        </authorList>
    </citation>
    <scope>NUCLEOTIDE SEQUENCE [LARGE SCALE GENOMIC DNA]</scope>
    <source>
        <strain evidence="13">NKC3-5</strain>
    </source>
</reference>
<comment type="cofactor">
    <cofactor evidence="8">
        <name>Zn(2+)</name>
        <dbReference type="ChEBI" id="CHEBI:29105"/>
    </cofactor>
    <text evidence="8">Binds 2 Zn(2+) ions.</text>
</comment>
<keyword evidence="6 8" id="KW-0460">Magnesium</keyword>
<dbReference type="Pfam" id="PF00245">
    <property type="entry name" value="Alk_phosphatase"/>
    <property type="match status" value="1"/>
</dbReference>
<keyword evidence="4" id="KW-0378">Hydrolase</keyword>
<dbReference type="KEGG" id="sale:EPH95_03860"/>
<feature type="binding site" evidence="8">
    <location>
        <position position="61"/>
    </location>
    <ligand>
        <name>Mg(2+)</name>
        <dbReference type="ChEBI" id="CHEBI:18420"/>
    </ligand>
</feature>
<dbReference type="CDD" id="cd16012">
    <property type="entry name" value="ALP"/>
    <property type="match status" value="1"/>
</dbReference>
<sequence>MEGYFVVKKIRIVLGLTVVIPFIFGTAIYSAGGEDEINSENSESEEKITDTADNIILLIGDGMALQQTSTAAYYLGEGASDGEQSMDTMPHTGFVRTHSNDNVITDSAAAATAMASGYKTDDNVVGMVPSEDGNEDYEEVKTILSYAQDENKSTGLVTNTTMTHATPASFAAHVEDRGMEEEIAPQMLDSKVDILFGGGIEFFLPEEEGGEREDGRNLIEEAEADGYELLHDQDDLSESSSDQLLGLFSEDHMSFELDRETTNEPSLSEMTDTAIENLSQNDDGFFLMIEGGRIDHAGHSNYPVANITDTIAFDHALQVALDYAQEDPNTLVVVTADHGTGGMSAGVDGEYDFNRDVISDVTRSSEYMANEMNDDNSNIEEVLAEYAGIQDLTSEEIEMIENADDADEGVAHVISQRAGIGWTTTGHTAVDVPVYAYGSHAEAFSGTLDNTDIANNILDAMSEENDELPESAVDIKAVVENLAEDGEIADEETSRALTVHLTAVHHHENQDAAEQVVQHMEGFQDLLDQQHNDALISEEAYEILSGQAEDLLDEWE</sequence>
<evidence type="ECO:0000256" key="6">
    <source>
        <dbReference type="ARBA" id="ARBA00022842"/>
    </source>
</evidence>
<evidence type="ECO:0000259" key="11">
    <source>
        <dbReference type="Pfam" id="PF22888"/>
    </source>
</evidence>
<evidence type="ECO:0000256" key="4">
    <source>
        <dbReference type="ARBA" id="ARBA00022801"/>
    </source>
</evidence>
<dbReference type="SUPFAM" id="SSF53649">
    <property type="entry name" value="Alkaline phosphatase-like"/>
    <property type="match status" value="1"/>
</dbReference>
<dbReference type="InterPro" id="IPR018299">
    <property type="entry name" value="Alkaline_phosphatase_AS"/>
</dbReference>
<evidence type="ECO:0000256" key="1">
    <source>
        <dbReference type="ARBA" id="ARBA00005984"/>
    </source>
</evidence>
<accession>A0A514LF29</accession>
<feature type="binding site" evidence="8">
    <location>
        <position position="337"/>
    </location>
    <ligand>
        <name>Zn(2+)</name>
        <dbReference type="ChEBI" id="CHEBI:29105"/>
        <label>2</label>
    </ligand>
</feature>
<dbReference type="SMART" id="SM00098">
    <property type="entry name" value="alkPPc"/>
    <property type="match status" value="1"/>
</dbReference>
<dbReference type="GO" id="GO:0004035">
    <property type="term" value="F:alkaline phosphatase activity"/>
    <property type="evidence" value="ECO:0007669"/>
    <property type="project" value="TreeGrafter"/>
</dbReference>
<comment type="similarity">
    <text evidence="1 9">Belongs to the alkaline phosphatase family.</text>
</comment>
<feature type="binding site" evidence="8">
    <location>
        <position position="427"/>
    </location>
    <ligand>
        <name>Zn(2+)</name>
        <dbReference type="ChEBI" id="CHEBI:29105"/>
        <label>2</label>
    </ligand>
</feature>
<organism evidence="12 13">
    <name type="scientific">Salicibibacter halophilus</name>
    <dbReference type="NCBI Taxonomy" id="2502791"/>
    <lineage>
        <taxon>Bacteria</taxon>
        <taxon>Bacillati</taxon>
        <taxon>Bacillota</taxon>
        <taxon>Bacilli</taxon>
        <taxon>Bacillales</taxon>
        <taxon>Bacillaceae</taxon>
        <taxon>Salicibibacter</taxon>
    </lineage>
</organism>
<evidence type="ECO:0000256" key="5">
    <source>
        <dbReference type="ARBA" id="ARBA00022833"/>
    </source>
</evidence>
<feature type="binding site" evidence="8">
    <location>
        <position position="299"/>
    </location>
    <ligand>
        <name>Zn(2+)</name>
        <dbReference type="ChEBI" id="CHEBI:29105"/>
        <label>2</label>
    </ligand>
</feature>
<dbReference type="PANTHER" id="PTHR11596:SF5">
    <property type="entry name" value="ALKALINE PHOSPHATASE"/>
    <property type="match status" value="1"/>
</dbReference>
<feature type="domain" description="FIMAH" evidence="11">
    <location>
        <begin position="474"/>
        <end position="552"/>
    </location>
</feature>
<dbReference type="EMBL" id="CP035485">
    <property type="protein sequence ID" value="QDI90423.1"/>
    <property type="molecule type" value="Genomic_DNA"/>
</dbReference>
<dbReference type="Gene3D" id="3.40.720.10">
    <property type="entry name" value="Alkaline Phosphatase, subunit A"/>
    <property type="match status" value="1"/>
</dbReference>
<feature type="transmembrane region" description="Helical" evidence="10">
    <location>
        <begin position="12"/>
        <end position="32"/>
    </location>
</feature>
<evidence type="ECO:0000313" key="13">
    <source>
        <dbReference type="Proteomes" id="UP000319756"/>
    </source>
</evidence>
<dbReference type="InterPro" id="IPR054470">
    <property type="entry name" value="FIMAH_dom"/>
</dbReference>
<evidence type="ECO:0000256" key="7">
    <source>
        <dbReference type="PIRSR" id="PIRSR601952-1"/>
    </source>
</evidence>
<evidence type="ECO:0000256" key="10">
    <source>
        <dbReference type="SAM" id="Phobius"/>
    </source>
</evidence>
<keyword evidence="10" id="KW-0812">Transmembrane</keyword>
<evidence type="ECO:0000256" key="2">
    <source>
        <dbReference type="ARBA" id="ARBA00022553"/>
    </source>
</evidence>
<dbReference type="AlphaFoldDB" id="A0A514LF29"/>
<dbReference type="InterPro" id="IPR001952">
    <property type="entry name" value="Alkaline_phosphatase"/>
</dbReference>
<dbReference type="PRINTS" id="PR00113">
    <property type="entry name" value="ALKPHPHTASE"/>
</dbReference>
<proteinExistence type="inferred from homology"/>